<feature type="region of interest" description="Disordered" evidence="1">
    <location>
        <begin position="40"/>
        <end position="81"/>
    </location>
</feature>
<dbReference type="OrthoDB" id="5988548at2759"/>
<evidence type="ECO:0000313" key="4">
    <source>
        <dbReference type="Proteomes" id="UP000410492"/>
    </source>
</evidence>
<evidence type="ECO:0000313" key="3">
    <source>
        <dbReference type="EMBL" id="VEN43226.1"/>
    </source>
</evidence>
<keyword evidence="4" id="KW-1185">Reference proteome</keyword>
<reference evidence="3 4" key="1">
    <citation type="submission" date="2019-01" db="EMBL/GenBank/DDBJ databases">
        <authorList>
            <person name="Sayadi A."/>
        </authorList>
    </citation>
    <scope>NUCLEOTIDE SEQUENCE [LARGE SCALE GENOMIC DNA]</scope>
</reference>
<proteinExistence type="predicted"/>
<feature type="region of interest" description="Disordered" evidence="1">
    <location>
        <begin position="239"/>
        <end position="289"/>
    </location>
</feature>
<dbReference type="AlphaFoldDB" id="A0A653C607"/>
<dbReference type="Gene3D" id="3.90.550.10">
    <property type="entry name" value="Spore Coat Polysaccharide Biosynthesis Protein SpsA, Chain A"/>
    <property type="match status" value="1"/>
</dbReference>
<sequence>MLYGKLRIHTCRVILLTSLVWFLIDVVILSFYSECLGGSCRNREERSEPEALVGDVAGYDDAERAPAPSKRSRGRGAAVAVGQSVPHLRPFDVTPLAARAPRAAPAGAARRTGPPRQAAPQQGGPRQGEVQAEPVQQVSSAAAHYLHSDRFPQRGLVDAAEDRVERHQQVAQTAAQGDHPDYLGKQLEEYVSKLPVPTYVYRTEKRSGLIRARLLGDHLPGRPLRVHGRVAGAVAGQDLRRPGHSRLPHHRRHLRRHLRVPRAPARDGPSEKRPYGPPKDPHDGRGAFLHRQGILLRNRLL</sequence>
<dbReference type="EMBL" id="CAACVG010007011">
    <property type="protein sequence ID" value="VEN43226.1"/>
    <property type="molecule type" value="Genomic_DNA"/>
</dbReference>
<organism evidence="3 4">
    <name type="scientific">Callosobruchus maculatus</name>
    <name type="common">Southern cowpea weevil</name>
    <name type="synonym">Pulse bruchid</name>
    <dbReference type="NCBI Taxonomy" id="64391"/>
    <lineage>
        <taxon>Eukaryota</taxon>
        <taxon>Metazoa</taxon>
        <taxon>Ecdysozoa</taxon>
        <taxon>Arthropoda</taxon>
        <taxon>Hexapoda</taxon>
        <taxon>Insecta</taxon>
        <taxon>Pterygota</taxon>
        <taxon>Neoptera</taxon>
        <taxon>Endopterygota</taxon>
        <taxon>Coleoptera</taxon>
        <taxon>Polyphaga</taxon>
        <taxon>Cucujiformia</taxon>
        <taxon>Chrysomeloidea</taxon>
        <taxon>Chrysomelidae</taxon>
        <taxon>Bruchinae</taxon>
        <taxon>Bruchini</taxon>
        <taxon>Callosobruchus</taxon>
    </lineage>
</organism>
<keyword evidence="2" id="KW-1133">Transmembrane helix</keyword>
<evidence type="ECO:0000256" key="2">
    <source>
        <dbReference type="SAM" id="Phobius"/>
    </source>
</evidence>
<dbReference type="Proteomes" id="UP000410492">
    <property type="component" value="Unassembled WGS sequence"/>
</dbReference>
<feature type="region of interest" description="Disordered" evidence="1">
    <location>
        <begin position="100"/>
        <end position="137"/>
    </location>
</feature>
<dbReference type="InterPro" id="IPR029044">
    <property type="entry name" value="Nucleotide-diphossugar_trans"/>
</dbReference>
<protein>
    <submittedName>
        <fullName evidence="3">Uncharacterized protein</fullName>
    </submittedName>
</protein>
<feature type="compositionally biased region" description="Basic residues" evidence="1">
    <location>
        <begin position="242"/>
        <end position="260"/>
    </location>
</feature>
<accession>A0A653C607</accession>
<keyword evidence="2" id="KW-0472">Membrane</keyword>
<feature type="compositionally biased region" description="Low complexity" evidence="1">
    <location>
        <begin position="100"/>
        <end position="128"/>
    </location>
</feature>
<feature type="transmembrane region" description="Helical" evidence="2">
    <location>
        <begin position="12"/>
        <end position="32"/>
    </location>
</feature>
<evidence type="ECO:0000256" key="1">
    <source>
        <dbReference type="SAM" id="MobiDB-lite"/>
    </source>
</evidence>
<name>A0A653C607_CALMS</name>
<keyword evidence="2" id="KW-0812">Transmembrane</keyword>
<feature type="compositionally biased region" description="Basic and acidic residues" evidence="1">
    <location>
        <begin position="264"/>
        <end position="285"/>
    </location>
</feature>
<gene>
    <name evidence="3" type="ORF">CALMAC_LOCUS6433</name>
</gene>